<feature type="region of interest" description="Disordered" evidence="8">
    <location>
        <begin position="132"/>
        <end position="153"/>
    </location>
</feature>
<dbReference type="GO" id="GO:0006355">
    <property type="term" value="P:regulation of DNA-templated transcription"/>
    <property type="evidence" value="ECO:0007669"/>
    <property type="project" value="InterPro"/>
</dbReference>
<evidence type="ECO:0000313" key="10">
    <source>
        <dbReference type="EMBL" id="KAG0495826.1"/>
    </source>
</evidence>
<name>A0A835RWE1_VANPL</name>
<keyword evidence="3 7" id="KW-0863">Zinc-finger</keyword>
<proteinExistence type="predicted"/>
<evidence type="ECO:0000256" key="5">
    <source>
        <dbReference type="ARBA" id="ARBA00022884"/>
    </source>
</evidence>
<dbReference type="SMART" id="SM00547">
    <property type="entry name" value="ZnF_RBZ"/>
    <property type="match status" value="1"/>
</dbReference>
<dbReference type="Gene3D" id="4.10.1060.10">
    <property type="entry name" value="Zinc finger, RanBP2-type"/>
    <property type="match status" value="1"/>
</dbReference>
<keyword evidence="11" id="KW-1185">Reference proteome</keyword>
<dbReference type="InterPro" id="IPR036443">
    <property type="entry name" value="Znf_RanBP2_sf"/>
</dbReference>
<dbReference type="GO" id="GO:0005634">
    <property type="term" value="C:nucleus"/>
    <property type="evidence" value="ECO:0007669"/>
    <property type="project" value="UniProtKB-SubCell"/>
</dbReference>
<protein>
    <recommendedName>
        <fullName evidence="9">RanBP2-type domain-containing protein</fullName>
    </recommendedName>
</protein>
<feature type="domain" description="RanBP2-type" evidence="9">
    <location>
        <begin position="227"/>
        <end position="258"/>
    </location>
</feature>
<evidence type="ECO:0000256" key="2">
    <source>
        <dbReference type="ARBA" id="ARBA00022723"/>
    </source>
</evidence>
<keyword evidence="5" id="KW-0694">RNA-binding</keyword>
<evidence type="ECO:0000256" key="1">
    <source>
        <dbReference type="ARBA" id="ARBA00004123"/>
    </source>
</evidence>
<dbReference type="PANTHER" id="PTHR23238">
    <property type="entry name" value="RNA BINDING PROTEIN"/>
    <property type="match status" value="1"/>
</dbReference>
<comment type="caution">
    <text evidence="10">The sequence shown here is derived from an EMBL/GenBank/DDBJ whole genome shotgun (WGS) entry which is preliminary data.</text>
</comment>
<dbReference type="Proteomes" id="UP000636800">
    <property type="component" value="Chromosome 1"/>
</dbReference>
<evidence type="ECO:0000256" key="7">
    <source>
        <dbReference type="PROSITE-ProRule" id="PRU00322"/>
    </source>
</evidence>
<feature type="region of interest" description="Disordered" evidence="8">
    <location>
        <begin position="1"/>
        <end position="117"/>
    </location>
</feature>
<dbReference type="FunFam" id="4.10.1060.10:FF:000017">
    <property type="entry name" value="FUS RNA-binding protein"/>
    <property type="match status" value="1"/>
</dbReference>
<sequence>MRGREMDKSPNGSDSAAPSLSPPRRIAVNLSSMVVKPSASSGGGSDIENGYAADARLRDSPLPLLRHGSPHDLHRRVSPSYDRRRIGSSPMHRRDSPDAFRRRVPQPGIRRRGSPIGFYCRGPSPVFHPRSQRFHDNPGYMQRAGSISPPRRPRMDDGYYESYRSHPSGPRSGRGMRGRGNRFHHVSPTRLGRSGRPHERGFNPLVHSIDPSEREFVHRNDPNLSPREGDWICQNPNCGNLNFARRTYCNNCNKYRYDEFYVPEQSPPRRGYVSPPHRGFLPRVQAPSGDRLPRRDFSRYRSPWNTDDPRDLGTSLPHPRRGGKLVDTIRRGRVDFRETTTTFRERGRSDWLGNNEPEPRGRRDAFAMARRSLDRQSLSPRYGWIHGGRDRSRSPMDDRLHGDSFMERDDRHYGGSYMSSPRADGCRTWERL</sequence>
<dbReference type="InterPro" id="IPR001876">
    <property type="entry name" value="Znf_RanBP2"/>
</dbReference>
<evidence type="ECO:0000259" key="9">
    <source>
        <dbReference type="PROSITE" id="PS50199"/>
    </source>
</evidence>
<dbReference type="GO" id="GO:0008270">
    <property type="term" value="F:zinc ion binding"/>
    <property type="evidence" value="ECO:0007669"/>
    <property type="project" value="UniProtKB-KW"/>
</dbReference>
<dbReference type="InterPro" id="IPR034870">
    <property type="entry name" value="TET_fam"/>
</dbReference>
<dbReference type="OrthoDB" id="7344096at2759"/>
<feature type="region of interest" description="Disordered" evidence="8">
    <location>
        <begin position="264"/>
        <end position="324"/>
    </location>
</feature>
<dbReference type="AlphaFoldDB" id="A0A835RWE1"/>
<dbReference type="SUPFAM" id="SSF90209">
    <property type="entry name" value="Ran binding protein zinc finger-like"/>
    <property type="match status" value="1"/>
</dbReference>
<dbReference type="PROSITE" id="PS01358">
    <property type="entry name" value="ZF_RANBP2_1"/>
    <property type="match status" value="1"/>
</dbReference>
<organism evidence="10 11">
    <name type="scientific">Vanilla planifolia</name>
    <name type="common">Vanilla</name>
    <dbReference type="NCBI Taxonomy" id="51239"/>
    <lineage>
        <taxon>Eukaryota</taxon>
        <taxon>Viridiplantae</taxon>
        <taxon>Streptophyta</taxon>
        <taxon>Embryophyta</taxon>
        <taxon>Tracheophyta</taxon>
        <taxon>Spermatophyta</taxon>
        <taxon>Magnoliopsida</taxon>
        <taxon>Liliopsida</taxon>
        <taxon>Asparagales</taxon>
        <taxon>Orchidaceae</taxon>
        <taxon>Vanilloideae</taxon>
        <taxon>Vanilleae</taxon>
        <taxon>Vanilla</taxon>
    </lineage>
</organism>
<gene>
    <name evidence="10" type="ORF">HPP92_000517</name>
</gene>
<evidence type="ECO:0000313" key="11">
    <source>
        <dbReference type="Proteomes" id="UP000636800"/>
    </source>
</evidence>
<dbReference type="GO" id="GO:0003723">
    <property type="term" value="F:RNA binding"/>
    <property type="evidence" value="ECO:0007669"/>
    <property type="project" value="UniProtKB-KW"/>
</dbReference>
<dbReference type="EMBL" id="JADCNL010000001">
    <property type="protein sequence ID" value="KAG0495826.1"/>
    <property type="molecule type" value="Genomic_DNA"/>
</dbReference>
<keyword evidence="2" id="KW-0479">Metal-binding</keyword>
<evidence type="ECO:0000256" key="4">
    <source>
        <dbReference type="ARBA" id="ARBA00022833"/>
    </source>
</evidence>
<evidence type="ECO:0000256" key="6">
    <source>
        <dbReference type="ARBA" id="ARBA00023242"/>
    </source>
</evidence>
<dbReference type="PROSITE" id="PS50199">
    <property type="entry name" value="ZF_RANBP2_2"/>
    <property type="match status" value="1"/>
</dbReference>
<reference evidence="10 11" key="1">
    <citation type="journal article" date="2020" name="Nat. Food">
        <title>A phased Vanilla planifolia genome enables genetic improvement of flavour and production.</title>
        <authorList>
            <person name="Hasing T."/>
            <person name="Tang H."/>
            <person name="Brym M."/>
            <person name="Khazi F."/>
            <person name="Huang T."/>
            <person name="Chambers A.H."/>
        </authorList>
    </citation>
    <scope>NUCLEOTIDE SEQUENCE [LARGE SCALE GENOMIC DNA]</scope>
    <source>
        <tissue evidence="10">Leaf</tissue>
    </source>
</reference>
<keyword evidence="6" id="KW-0539">Nucleus</keyword>
<feature type="compositionally biased region" description="Basic and acidic residues" evidence="8">
    <location>
        <begin position="92"/>
        <end position="101"/>
    </location>
</feature>
<accession>A0A835RWE1</accession>
<evidence type="ECO:0000256" key="8">
    <source>
        <dbReference type="SAM" id="MobiDB-lite"/>
    </source>
</evidence>
<keyword evidence="4" id="KW-0862">Zinc</keyword>
<evidence type="ECO:0000256" key="3">
    <source>
        <dbReference type="ARBA" id="ARBA00022771"/>
    </source>
</evidence>
<comment type="subcellular location">
    <subcellularLocation>
        <location evidence="1">Nucleus</location>
    </subcellularLocation>
</comment>
<feature type="region of interest" description="Disordered" evidence="8">
    <location>
        <begin position="405"/>
        <end position="432"/>
    </location>
</feature>